<dbReference type="RefSeq" id="XP_008864974.1">
    <property type="nucleotide sequence ID" value="XM_008866752.1"/>
</dbReference>
<dbReference type="OrthoDB" id="102039at2759"/>
<reference evidence="2" key="1">
    <citation type="submission" date="2013-12" db="EMBL/GenBank/DDBJ databases">
        <title>The Genome Sequence of Aphanomyces invadans NJM9701.</title>
        <authorList>
            <consortium name="The Broad Institute Genomics Platform"/>
            <person name="Russ C."/>
            <person name="Tyler B."/>
            <person name="van West P."/>
            <person name="Dieguez-Uribeondo J."/>
            <person name="Young S.K."/>
            <person name="Zeng Q."/>
            <person name="Gargeya S."/>
            <person name="Fitzgerald M."/>
            <person name="Abouelleil A."/>
            <person name="Alvarado L."/>
            <person name="Chapman S.B."/>
            <person name="Gainer-Dewar J."/>
            <person name="Goldberg J."/>
            <person name="Griggs A."/>
            <person name="Gujja S."/>
            <person name="Hansen M."/>
            <person name="Howarth C."/>
            <person name="Imamovic A."/>
            <person name="Ireland A."/>
            <person name="Larimer J."/>
            <person name="McCowan C."/>
            <person name="Murphy C."/>
            <person name="Pearson M."/>
            <person name="Poon T.W."/>
            <person name="Priest M."/>
            <person name="Roberts A."/>
            <person name="Saif S."/>
            <person name="Shea T."/>
            <person name="Sykes S."/>
            <person name="Wortman J."/>
            <person name="Nusbaum C."/>
            <person name="Birren B."/>
        </authorList>
    </citation>
    <scope>NUCLEOTIDE SEQUENCE [LARGE SCALE GENOMIC DNA]</scope>
    <source>
        <strain evidence="2">NJM9701</strain>
    </source>
</reference>
<evidence type="ECO:0000313" key="2">
    <source>
        <dbReference type="EMBL" id="ETW06899.1"/>
    </source>
</evidence>
<dbReference type="AlphaFoldDB" id="A0A024UKV6"/>
<dbReference type="EMBL" id="KI913955">
    <property type="protein sequence ID" value="ETW06899.1"/>
    <property type="molecule type" value="Genomic_DNA"/>
</dbReference>
<gene>
    <name evidence="2" type="ORF">H310_03021</name>
</gene>
<dbReference type="VEuPathDB" id="FungiDB:H310_03021"/>
<sequence length="213" mass="23441">MAEQTIYTHCYLFLALGTILPWHIPVAATRWPSVLWMVPELFPKSSAAKYTACAQSSPRVTPYSGLGQLLSDNDDERLSTPHSPNDSSAASPVYSRIVLQKHTRSTHASSTNQSDTDGAPLSQRSSSTTSDYVINIDGLHAQHPALLDPSEPATPECLVTCRRKTTFEARVRLSAHAKPIYVGRYKSEQAAHDACGRLLRQQTTPRRSVPKSK</sequence>
<feature type="region of interest" description="Disordered" evidence="1">
    <location>
        <begin position="64"/>
        <end position="127"/>
    </location>
</feature>
<feature type="compositionally biased region" description="Polar residues" evidence="1">
    <location>
        <begin position="106"/>
        <end position="127"/>
    </location>
</feature>
<name>A0A024UKV6_9STRA</name>
<dbReference type="GeneID" id="20080071"/>
<evidence type="ECO:0000256" key="1">
    <source>
        <dbReference type="SAM" id="MobiDB-lite"/>
    </source>
</evidence>
<protein>
    <submittedName>
        <fullName evidence="2">Uncharacterized protein</fullName>
    </submittedName>
</protein>
<feature type="compositionally biased region" description="Polar residues" evidence="1">
    <location>
        <begin position="80"/>
        <end position="90"/>
    </location>
</feature>
<accession>A0A024UKV6</accession>
<proteinExistence type="predicted"/>
<organism evidence="2">
    <name type="scientific">Aphanomyces invadans</name>
    <dbReference type="NCBI Taxonomy" id="157072"/>
    <lineage>
        <taxon>Eukaryota</taxon>
        <taxon>Sar</taxon>
        <taxon>Stramenopiles</taxon>
        <taxon>Oomycota</taxon>
        <taxon>Saprolegniomycetes</taxon>
        <taxon>Saprolegniales</taxon>
        <taxon>Verrucalvaceae</taxon>
        <taxon>Aphanomyces</taxon>
    </lineage>
</organism>